<reference evidence="1 2" key="1">
    <citation type="submission" date="2022-01" db="EMBL/GenBank/DDBJ databases">
        <authorList>
            <person name="Xiong W."/>
            <person name="Schranz E."/>
        </authorList>
    </citation>
    <scope>NUCLEOTIDE SEQUENCE [LARGE SCALE GENOMIC DNA]</scope>
</reference>
<evidence type="ECO:0000313" key="2">
    <source>
        <dbReference type="Proteomes" id="UP001157418"/>
    </source>
</evidence>
<proteinExistence type="predicted"/>
<comment type="caution">
    <text evidence="1">The sequence shown here is derived from an EMBL/GenBank/DDBJ whole genome shotgun (WGS) entry which is preliminary data.</text>
</comment>
<dbReference type="EMBL" id="CAKMRJ010005745">
    <property type="protein sequence ID" value="CAH1451902.1"/>
    <property type="molecule type" value="Genomic_DNA"/>
</dbReference>
<sequence length="89" mass="10556">MYFVKEGYGWTENPAKKWQGNPAKQRQDTHRYVAASTSDLIVFLPKSTDPFVHFSDHLYRFSVADHKRVFAEEGLQQWRRQPCGRLLER</sequence>
<dbReference type="Proteomes" id="UP001157418">
    <property type="component" value="Unassembled WGS sequence"/>
</dbReference>
<evidence type="ECO:0000313" key="1">
    <source>
        <dbReference type="EMBL" id="CAH1451902.1"/>
    </source>
</evidence>
<dbReference type="AlphaFoldDB" id="A0AAU9PPC9"/>
<protein>
    <submittedName>
        <fullName evidence="1">Uncharacterized protein</fullName>
    </submittedName>
</protein>
<organism evidence="1 2">
    <name type="scientific">Lactuca virosa</name>
    <dbReference type="NCBI Taxonomy" id="75947"/>
    <lineage>
        <taxon>Eukaryota</taxon>
        <taxon>Viridiplantae</taxon>
        <taxon>Streptophyta</taxon>
        <taxon>Embryophyta</taxon>
        <taxon>Tracheophyta</taxon>
        <taxon>Spermatophyta</taxon>
        <taxon>Magnoliopsida</taxon>
        <taxon>eudicotyledons</taxon>
        <taxon>Gunneridae</taxon>
        <taxon>Pentapetalae</taxon>
        <taxon>asterids</taxon>
        <taxon>campanulids</taxon>
        <taxon>Asterales</taxon>
        <taxon>Asteraceae</taxon>
        <taxon>Cichorioideae</taxon>
        <taxon>Cichorieae</taxon>
        <taxon>Lactucinae</taxon>
        <taxon>Lactuca</taxon>
    </lineage>
</organism>
<keyword evidence="2" id="KW-1185">Reference proteome</keyword>
<accession>A0AAU9PPC9</accession>
<gene>
    <name evidence="1" type="ORF">LVIROSA_LOCUS37232</name>
</gene>
<name>A0AAU9PPC9_9ASTR</name>